<evidence type="ECO:0000313" key="7">
    <source>
        <dbReference type="Proteomes" id="UP001552521"/>
    </source>
</evidence>
<dbReference type="InterPro" id="IPR050426">
    <property type="entry name" value="Glycosyltransferase_28"/>
</dbReference>
<dbReference type="PANTHER" id="PTHR48050">
    <property type="entry name" value="STEROL 3-BETA-GLUCOSYLTRANSFERASE"/>
    <property type="match status" value="1"/>
</dbReference>
<feature type="domain" description="Erythromycin biosynthesis protein CIII-like C-terminal" evidence="4">
    <location>
        <begin position="267"/>
        <end position="405"/>
    </location>
</feature>
<dbReference type="Pfam" id="PF06722">
    <property type="entry name" value="EryCIII-like_C"/>
    <property type="match status" value="1"/>
</dbReference>
<organism evidence="6 7">
    <name type="scientific">Streptomyces kurssanovii</name>
    <dbReference type="NCBI Taxonomy" id="67312"/>
    <lineage>
        <taxon>Bacteria</taxon>
        <taxon>Bacillati</taxon>
        <taxon>Actinomycetota</taxon>
        <taxon>Actinomycetes</taxon>
        <taxon>Kitasatosporales</taxon>
        <taxon>Streptomycetaceae</taxon>
        <taxon>Streptomyces</taxon>
    </lineage>
</organism>
<dbReference type="CDD" id="cd03784">
    <property type="entry name" value="GT1_Gtf-like"/>
    <property type="match status" value="1"/>
</dbReference>
<dbReference type="SUPFAM" id="SSF53756">
    <property type="entry name" value="UDP-Glycosyltransferase/glycogen phosphorylase"/>
    <property type="match status" value="1"/>
</dbReference>
<dbReference type="RefSeq" id="WP_364593301.1">
    <property type="nucleotide sequence ID" value="NZ_JBFAQK010000016.1"/>
</dbReference>
<evidence type="ECO:0000259" key="5">
    <source>
        <dbReference type="Pfam" id="PF21036"/>
    </source>
</evidence>
<keyword evidence="2" id="KW-0328">Glycosyltransferase</keyword>
<gene>
    <name evidence="6" type="ORF">AB0K36_14740</name>
</gene>
<name>A0ABV3HTW3_9ACTN</name>
<evidence type="ECO:0000256" key="2">
    <source>
        <dbReference type="ARBA" id="ARBA00022676"/>
    </source>
</evidence>
<keyword evidence="7" id="KW-1185">Reference proteome</keyword>
<sequence length="417" mass="43663">MRILFAAAPGYGLMLPLVPLVWAARAAGHEILVATTAYMTKVGAESGLPIANVFPRRDVGADLMLAAAGKAPGPGSADFEDPDLPTGYWELAKRLKPFELFTLASTGGTIAAGRDFGAELIVYTSDHQAGRMAAVALGIPALEVGNRVSWSMRDPEVTGTSGHNDRSGIVADDSPVVAALRAELGIGDREPELIARIDPRAPSMGGLAHDEPDARDGTPWWPMRYVPFNGGVELPAWALVRPRRPRICLTLGTVTPLLSDGGALASLLRGLGELDVEVILADHSTDLSKLGELPGNVRVAGFLPLSTFLATCSLVVHHGGSGTMATALHYAVPQLILPGGSDNPLVARRVVDRKVGLMLDPAEADGPRLRALVQQLLTEPAFAGAAAEVSAEMAAQPSPAQVLDRAVRSVTAQSMTS</sequence>
<dbReference type="InterPro" id="IPR048284">
    <property type="entry name" value="EryCIII-like_N"/>
</dbReference>
<dbReference type="EMBL" id="JBFAQK010000016">
    <property type="protein sequence ID" value="MEV4682025.1"/>
    <property type="molecule type" value="Genomic_DNA"/>
</dbReference>
<reference evidence="6 7" key="1">
    <citation type="submission" date="2024-06" db="EMBL/GenBank/DDBJ databases">
        <title>The Natural Products Discovery Center: Release of the First 8490 Sequenced Strains for Exploring Actinobacteria Biosynthetic Diversity.</title>
        <authorList>
            <person name="Kalkreuter E."/>
            <person name="Kautsar S.A."/>
            <person name="Yang D."/>
            <person name="Bader C.D."/>
            <person name="Teijaro C.N."/>
            <person name="Fluegel L."/>
            <person name="Davis C.M."/>
            <person name="Simpson J.R."/>
            <person name="Lauterbach L."/>
            <person name="Steele A.D."/>
            <person name="Gui C."/>
            <person name="Meng S."/>
            <person name="Li G."/>
            <person name="Viehrig K."/>
            <person name="Ye F."/>
            <person name="Su P."/>
            <person name="Kiefer A.F."/>
            <person name="Nichols A."/>
            <person name="Cepeda A.J."/>
            <person name="Yan W."/>
            <person name="Fan B."/>
            <person name="Jiang Y."/>
            <person name="Adhikari A."/>
            <person name="Zheng C.-J."/>
            <person name="Schuster L."/>
            <person name="Cowan T.M."/>
            <person name="Smanski M.J."/>
            <person name="Chevrette M.G."/>
            <person name="De Carvalho L.P.S."/>
            <person name="Shen B."/>
        </authorList>
    </citation>
    <scope>NUCLEOTIDE SEQUENCE [LARGE SCALE GENOMIC DNA]</scope>
    <source>
        <strain evidence="6 7">NPDC049344</strain>
    </source>
</reference>
<keyword evidence="3" id="KW-0808">Transferase</keyword>
<comment type="similarity">
    <text evidence="1">Belongs to the glycosyltransferase 28 family.</text>
</comment>
<protein>
    <submittedName>
        <fullName evidence="6">Glycosyltransferase</fullName>
    </submittedName>
</protein>
<dbReference type="Proteomes" id="UP001552521">
    <property type="component" value="Unassembled WGS sequence"/>
</dbReference>
<evidence type="ECO:0000259" key="4">
    <source>
        <dbReference type="Pfam" id="PF06722"/>
    </source>
</evidence>
<proteinExistence type="inferred from homology"/>
<dbReference type="InterPro" id="IPR010610">
    <property type="entry name" value="EryCIII-like_C"/>
</dbReference>
<evidence type="ECO:0000256" key="3">
    <source>
        <dbReference type="ARBA" id="ARBA00022679"/>
    </source>
</evidence>
<comment type="caution">
    <text evidence="6">The sequence shown here is derived from an EMBL/GenBank/DDBJ whole genome shotgun (WGS) entry which is preliminary data.</text>
</comment>
<dbReference type="Gene3D" id="3.40.50.2000">
    <property type="entry name" value="Glycogen Phosphorylase B"/>
    <property type="match status" value="2"/>
</dbReference>
<accession>A0ABV3HTW3</accession>
<feature type="domain" description="Erythromycin biosynthesis protein CIII-like N-terminal" evidence="5">
    <location>
        <begin position="22"/>
        <end position="252"/>
    </location>
</feature>
<dbReference type="PANTHER" id="PTHR48050:SF13">
    <property type="entry name" value="STEROL 3-BETA-GLUCOSYLTRANSFERASE UGT80A2"/>
    <property type="match status" value="1"/>
</dbReference>
<evidence type="ECO:0000313" key="6">
    <source>
        <dbReference type="EMBL" id="MEV4682025.1"/>
    </source>
</evidence>
<dbReference type="Pfam" id="PF21036">
    <property type="entry name" value="EryCIII-like_N"/>
    <property type="match status" value="1"/>
</dbReference>
<dbReference type="InterPro" id="IPR002213">
    <property type="entry name" value="UDP_glucos_trans"/>
</dbReference>
<evidence type="ECO:0000256" key="1">
    <source>
        <dbReference type="ARBA" id="ARBA00006962"/>
    </source>
</evidence>